<evidence type="ECO:0000313" key="2">
    <source>
        <dbReference type="EMBL" id="ENN96617.1"/>
    </source>
</evidence>
<comment type="caution">
    <text evidence="2">The sequence shown here is derived from an EMBL/GenBank/DDBJ whole genome shotgun (WGS) entry which is preliminary data.</text>
</comment>
<dbReference type="AlphaFoldDB" id="N6VZV7"/>
<dbReference type="PANTHER" id="PTHR34719">
    <property type="entry name" value="NICKEL-RESPONSIVE REGULATOR"/>
    <property type="match status" value="1"/>
</dbReference>
<keyword evidence="3" id="KW-1185">Reference proteome</keyword>
<evidence type="ECO:0000259" key="1">
    <source>
        <dbReference type="Pfam" id="PF01402"/>
    </source>
</evidence>
<gene>
    <name evidence="2" type="ORF">J422_01423</name>
</gene>
<dbReference type="InterPro" id="IPR010985">
    <property type="entry name" value="Ribbon_hlx_hlx"/>
</dbReference>
<organism evidence="2 3">
    <name type="scientific">Methanocaldococcus villosus KIN24-T80</name>
    <dbReference type="NCBI Taxonomy" id="1069083"/>
    <lineage>
        <taxon>Archaea</taxon>
        <taxon>Methanobacteriati</taxon>
        <taxon>Methanobacteriota</taxon>
        <taxon>Methanomada group</taxon>
        <taxon>Methanococci</taxon>
        <taxon>Methanococcales</taxon>
        <taxon>Methanocaldococcaceae</taxon>
        <taxon>Methanocaldococcus</taxon>
    </lineage>
</organism>
<dbReference type="GO" id="GO:0003677">
    <property type="term" value="F:DNA binding"/>
    <property type="evidence" value="ECO:0007669"/>
    <property type="project" value="TreeGrafter"/>
</dbReference>
<dbReference type="InterPro" id="IPR027271">
    <property type="entry name" value="Acetolactate_synth/TF_NikR_C"/>
</dbReference>
<reference evidence="2 3" key="1">
    <citation type="journal article" date="2013" name="Genome Announc.">
        <title>Draft Genome Sequence of a Highly Flagellated, Fast-Swimming Archaeon, Methanocaldococcus villosus Strain KIN24-T80 (DSM 22612).</title>
        <authorList>
            <person name="Thennarasu S."/>
            <person name="Polireddy D."/>
            <person name="Antony A."/>
            <person name="Yada M.R."/>
            <person name="Algarawi S."/>
            <person name="Sivakumar N."/>
        </authorList>
    </citation>
    <scope>NUCLEOTIDE SEQUENCE [LARGE SCALE GENOMIC DNA]</scope>
    <source>
        <strain evidence="2 3">KIN24-T80</strain>
    </source>
</reference>
<protein>
    <submittedName>
        <fullName evidence="2">CopG family transcriptional regulator</fullName>
    </submittedName>
</protein>
<dbReference type="PATRIC" id="fig|1069083.5.peg.279"/>
<dbReference type="OrthoDB" id="25654at2157"/>
<dbReference type="STRING" id="1069083.GCA_000371805_00004"/>
<dbReference type="PANTHER" id="PTHR34719:SF2">
    <property type="entry name" value="NICKEL-RESPONSIVE REGULATOR"/>
    <property type="match status" value="1"/>
</dbReference>
<sequence>MVNVERVSLSLPKFLLGEIDRLMKRKGYSSRSELIRDAIRKYILESNLPLEDKEVGGIIILVYSPNKENIEFLEKLFLEYKDIINSINQSYIKTSCGKNKKIETYIVEGNAKKILEFYENIIKIPEKIYDKIIIF</sequence>
<dbReference type="InterPro" id="IPR050192">
    <property type="entry name" value="CopG/NikR_regulator"/>
</dbReference>
<evidence type="ECO:0000313" key="3">
    <source>
        <dbReference type="Proteomes" id="UP000053695"/>
    </source>
</evidence>
<proteinExistence type="predicted"/>
<dbReference type="SUPFAM" id="SSF55021">
    <property type="entry name" value="ACT-like"/>
    <property type="match status" value="1"/>
</dbReference>
<dbReference type="GO" id="GO:0006355">
    <property type="term" value="P:regulation of DNA-templated transcription"/>
    <property type="evidence" value="ECO:0007669"/>
    <property type="project" value="InterPro"/>
</dbReference>
<dbReference type="RefSeq" id="WP_004589946.1">
    <property type="nucleotide sequence ID" value="NZ_APMM01000009.1"/>
</dbReference>
<dbReference type="EMBL" id="APMM01000009">
    <property type="protein sequence ID" value="ENN96617.1"/>
    <property type="molecule type" value="Genomic_DNA"/>
</dbReference>
<dbReference type="CDD" id="cd22231">
    <property type="entry name" value="RHH_NikR_HicB-like"/>
    <property type="match status" value="1"/>
</dbReference>
<dbReference type="InterPro" id="IPR002145">
    <property type="entry name" value="CopG"/>
</dbReference>
<dbReference type="SUPFAM" id="SSF47598">
    <property type="entry name" value="Ribbon-helix-helix"/>
    <property type="match status" value="1"/>
</dbReference>
<dbReference type="Proteomes" id="UP000053695">
    <property type="component" value="Unassembled WGS sequence"/>
</dbReference>
<name>N6VZV7_9EURY</name>
<dbReference type="Gene3D" id="3.30.70.1150">
    <property type="entry name" value="ACT-like. Chain A, domain 2"/>
    <property type="match status" value="1"/>
</dbReference>
<feature type="domain" description="Ribbon-helix-helix protein CopG" evidence="1">
    <location>
        <begin position="5"/>
        <end position="44"/>
    </location>
</feature>
<accession>N6VZV7</accession>
<dbReference type="Pfam" id="PF01402">
    <property type="entry name" value="RHH_1"/>
    <property type="match status" value="1"/>
</dbReference>
<dbReference type="InterPro" id="IPR045865">
    <property type="entry name" value="ACT-like_dom_sf"/>
</dbReference>